<dbReference type="AlphaFoldDB" id="A0A6J6YHD9"/>
<organism evidence="1">
    <name type="scientific">freshwater metagenome</name>
    <dbReference type="NCBI Taxonomy" id="449393"/>
    <lineage>
        <taxon>unclassified sequences</taxon>
        <taxon>metagenomes</taxon>
        <taxon>ecological metagenomes</taxon>
    </lineage>
</organism>
<accession>A0A6J6YHD9</accession>
<proteinExistence type="predicted"/>
<reference evidence="1" key="1">
    <citation type="submission" date="2020-05" db="EMBL/GenBank/DDBJ databases">
        <authorList>
            <person name="Chiriac C."/>
            <person name="Salcher M."/>
            <person name="Ghai R."/>
            <person name="Kavagutti S V."/>
        </authorList>
    </citation>
    <scope>NUCLEOTIDE SEQUENCE</scope>
</reference>
<protein>
    <submittedName>
        <fullName evidence="1">Unannotated protein</fullName>
    </submittedName>
</protein>
<gene>
    <name evidence="1" type="ORF">UFOPK2996_01374</name>
</gene>
<dbReference type="EMBL" id="CAFAAH010000227">
    <property type="protein sequence ID" value="CAB4806778.1"/>
    <property type="molecule type" value="Genomic_DNA"/>
</dbReference>
<evidence type="ECO:0000313" key="1">
    <source>
        <dbReference type="EMBL" id="CAB4806778.1"/>
    </source>
</evidence>
<name>A0A6J6YHD9_9ZZZZ</name>
<sequence length="133" mass="14832">MTLHPQRQRFDAHQRVMRPLRVHRHAQITQTHGDRVEGKGHGPQSRVKVQSVISRLWRCQRRKLARGRPVKLAAVHNHTAGDRAIACQVFGGRMHHQCRAVFDGAAQVGRGGGVINDQWQAVLVGHAGDGIKV</sequence>